<accession>A0A2R3ZDP4</accession>
<name>A0A2R3ZDP4_9CYAN</name>
<evidence type="ECO:0000313" key="3">
    <source>
        <dbReference type="EMBL" id="AVR48537.1"/>
    </source>
</evidence>
<sequence>MEKSMSQFGIEENETTISSSVPEKVAALYDDPAGQGGHLIFDGQFHWGYWDENNPDASLGEAADRLTQIMIDKSDISEGQRFCDLGCGVGVPAMRIAKAKGCFVDAITISEYQYNRAKQLIEEAGMSDRVHFIHGNALSMPCEDATYDGGWFFETIFHMGHREALREAARILKPGATLMIADLPTRPHITEEFKQFVKETIHSVFIPKADYPGLLDEAGFDLIEIDDITEFVIPPLVPKVKVGFKQYETQILEYVERDAIDRWVRMFEDMCANLGYMLVKAKKRA</sequence>
<dbReference type="GO" id="GO:0008757">
    <property type="term" value="F:S-adenosylmethionine-dependent methyltransferase activity"/>
    <property type="evidence" value="ECO:0007669"/>
    <property type="project" value="InterPro"/>
</dbReference>
<dbReference type="AlphaFoldDB" id="A0A2R3ZDP4"/>
<dbReference type="Gene3D" id="3.40.50.150">
    <property type="entry name" value="Vaccinia Virus protein VP39"/>
    <property type="match status" value="1"/>
</dbReference>
<feature type="domain" description="Methyltransferase type 11" evidence="2">
    <location>
        <begin position="84"/>
        <end position="180"/>
    </location>
</feature>
<dbReference type="EMBL" id="MG518226">
    <property type="protein sequence ID" value="AVR48537.1"/>
    <property type="molecule type" value="Genomic_DNA"/>
</dbReference>
<evidence type="ECO:0000259" key="2">
    <source>
        <dbReference type="Pfam" id="PF08241"/>
    </source>
</evidence>
<reference evidence="3" key="1">
    <citation type="journal article" date="2018" name="ACS Chem. Biol.">
        <title>Discovery of a pederin family compound in a non-symbiotic bloom-forming cyanobacterium.</title>
        <authorList>
            <person name="Kust A."/>
            <person name="Mares J."/>
            <person name="Jokela J."/>
            <person name="Urajova P."/>
            <person name="Hajek J."/>
            <person name="Saurav K."/>
            <person name="Voracova K."/>
            <person name="Fewer D.P."/>
            <person name="Haapaniemi E."/>
            <person name="Permi P."/>
            <person name="Rehakova K."/>
            <person name="Sivonen K."/>
            <person name="Hrouzek P."/>
        </authorList>
    </citation>
    <scope>NUCLEOTIDE SEQUENCE</scope>
    <source>
        <strain evidence="3">CHARLIE-1</strain>
    </source>
</reference>
<dbReference type="SUPFAM" id="SSF53335">
    <property type="entry name" value="S-adenosyl-L-methionine-dependent methyltransferases"/>
    <property type="match status" value="1"/>
</dbReference>
<evidence type="ECO:0000256" key="1">
    <source>
        <dbReference type="ARBA" id="ARBA00022679"/>
    </source>
</evidence>
<proteinExistence type="predicted"/>
<organism evidence="3">
    <name type="scientific">Cuspidothrix issatschenkoi CHARLIE-1</name>
    <dbReference type="NCBI Taxonomy" id="2052836"/>
    <lineage>
        <taxon>Bacteria</taxon>
        <taxon>Bacillati</taxon>
        <taxon>Cyanobacteriota</taxon>
        <taxon>Cyanophyceae</taxon>
        <taxon>Nostocales</taxon>
        <taxon>Aphanizomenonaceae</taxon>
        <taxon>Cuspidothrix</taxon>
    </lineage>
</organism>
<dbReference type="InterPro" id="IPR029063">
    <property type="entry name" value="SAM-dependent_MTases_sf"/>
</dbReference>
<keyword evidence="1" id="KW-0808">Transferase</keyword>
<dbReference type="PANTHER" id="PTHR44068:SF11">
    <property type="entry name" value="GERANYL DIPHOSPHATE 2-C-METHYLTRANSFERASE"/>
    <property type="match status" value="1"/>
</dbReference>
<protein>
    <submittedName>
        <fullName evidence="3">CusF</fullName>
    </submittedName>
</protein>
<dbReference type="InterPro" id="IPR050447">
    <property type="entry name" value="Erg6_SMT_methyltransf"/>
</dbReference>
<dbReference type="Pfam" id="PF08241">
    <property type="entry name" value="Methyltransf_11"/>
    <property type="match status" value="1"/>
</dbReference>
<dbReference type="CDD" id="cd02440">
    <property type="entry name" value="AdoMet_MTases"/>
    <property type="match status" value="1"/>
</dbReference>
<dbReference type="PANTHER" id="PTHR44068">
    <property type="entry name" value="ZGC:194242"/>
    <property type="match status" value="1"/>
</dbReference>
<dbReference type="InterPro" id="IPR013216">
    <property type="entry name" value="Methyltransf_11"/>
</dbReference>
<gene>
    <name evidence="3" type="primary">cusF</name>
</gene>